<proteinExistence type="predicted"/>
<reference evidence="1 2" key="1">
    <citation type="submission" date="2019-01" db="EMBL/GenBank/DDBJ databases">
        <authorList>
            <person name="Chen W.-M."/>
        </authorList>
    </citation>
    <scope>NUCLEOTIDE SEQUENCE [LARGE SCALE GENOMIC DNA]</scope>
    <source>
        <strain evidence="1 2">CCP-18</strain>
    </source>
</reference>
<dbReference type="Pfam" id="PF20383">
    <property type="entry name" value="DUF6678"/>
    <property type="match status" value="1"/>
</dbReference>
<dbReference type="AlphaFoldDB" id="A0A3S2XRE3"/>
<dbReference type="Proteomes" id="UP000288587">
    <property type="component" value="Unassembled WGS sequence"/>
</dbReference>
<name>A0A3S2XRE3_9BURK</name>
<accession>A0A3S2XRE3</accession>
<evidence type="ECO:0000313" key="2">
    <source>
        <dbReference type="Proteomes" id="UP000288587"/>
    </source>
</evidence>
<dbReference type="InterPro" id="IPR046500">
    <property type="entry name" value="DUF6678"/>
</dbReference>
<evidence type="ECO:0000313" key="1">
    <source>
        <dbReference type="EMBL" id="RVT85103.1"/>
    </source>
</evidence>
<organism evidence="1 2">
    <name type="scientific">Inhella crocodyli</name>
    <dbReference type="NCBI Taxonomy" id="2499851"/>
    <lineage>
        <taxon>Bacteria</taxon>
        <taxon>Pseudomonadati</taxon>
        <taxon>Pseudomonadota</taxon>
        <taxon>Betaproteobacteria</taxon>
        <taxon>Burkholderiales</taxon>
        <taxon>Sphaerotilaceae</taxon>
        <taxon>Inhella</taxon>
    </lineage>
</organism>
<protein>
    <submittedName>
        <fullName evidence="1">Uncharacterized protein</fullName>
    </submittedName>
</protein>
<gene>
    <name evidence="1" type="ORF">EOD73_12950</name>
</gene>
<comment type="caution">
    <text evidence="1">The sequence shown here is derived from an EMBL/GenBank/DDBJ whole genome shotgun (WGS) entry which is preliminary data.</text>
</comment>
<keyword evidence="2" id="KW-1185">Reference proteome</keyword>
<dbReference type="OrthoDB" id="8235233at2"/>
<sequence length="139" mass="16361">MADANPRNIADDFREKAALRGLVGAANFTKWNELISFVRGMSGWRPSYRSKSVTGHVSDWDVEWFYHLPFPFTCVQWFDIGLHERTQMGRLMPPKITDHSDEIISMIQRIGFEYEVQKDIVRIWGYLPRCHEDFPPVER</sequence>
<dbReference type="EMBL" id="SACM01000003">
    <property type="protein sequence ID" value="RVT85103.1"/>
    <property type="molecule type" value="Genomic_DNA"/>
</dbReference>